<dbReference type="RefSeq" id="WP_161820580.1">
    <property type="nucleotide sequence ID" value="NZ_LSRS01000001.1"/>
</dbReference>
<dbReference type="GO" id="GO:0006412">
    <property type="term" value="P:translation"/>
    <property type="evidence" value="ECO:0007669"/>
    <property type="project" value="UniProtKB-UniRule"/>
</dbReference>
<evidence type="ECO:0000256" key="3">
    <source>
        <dbReference type="ARBA" id="ARBA00022598"/>
    </source>
</evidence>
<name>A0A9D2WS81_9FIRM</name>
<protein>
    <recommendedName>
        <fullName evidence="10">Aspartyl/glutamyl-tRNA(Asn/Gln) amidotransferase subunit B</fullName>
        <shortName evidence="10">Asp/Glu-ADT subunit B</shortName>
        <ecNumber evidence="10">6.3.5.-</ecNumber>
    </recommendedName>
</protein>
<evidence type="ECO:0000256" key="5">
    <source>
        <dbReference type="ARBA" id="ARBA00022840"/>
    </source>
</evidence>
<accession>A0A9D2WS81</accession>
<evidence type="ECO:0000256" key="2">
    <source>
        <dbReference type="ARBA" id="ARBA00011123"/>
    </source>
</evidence>
<keyword evidence="3 10" id="KW-0436">Ligase</keyword>
<dbReference type="SUPFAM" id="SSF89095">
    <property type="entry name" value="GatB/YqeY motif"/>
    <property type="match status" value="1"/>
</dbReference>
<reference evidence="12" key="1">
    <citation type="submission" date="2016-02" db="EMBL/GenBank/DDBJ databases">
        <title>Draft Genome Sequence of Sporotomaculum syntrophicum Strain FB, a Syntrophic Benzoate Degrader.</title>
        <authorList>
            <person name="Nobu M.K."/>
            <person name="Narihiro T."/>
            <person name="Qiu Y.-L."/>
            <person name="Ohashi A."/>
            <person name="Liu W.-T."/>
            <person name="Yuji S."/>
        </authorList>
    </citation>
    <scope>NUCLEOTIDE SEQUENCE</scope>
    <source>
        <strain evidence="12">FB</strain>
    </source>
</reference>
<dbReference type="Gene3D" id="1.10.150.380">
    <property type="entry name" value="GatB domain, N-terminal subdomain"/>
    <property type="match status" value="1"/>
</dbReference>
<keyword evidence="6 10" id="KW-0648">Protein biosynthesis</keyword>
<dbReference type="PANTHER" id="PTHR11659:SF0">
    <property type="entry name" value="GLUTAMYL-TRNA(GLN) AMIDOTRANSFERASE SUBUNIT B, MITOCHONDRIAL"/>
    <property type="match status" value="1"/>
</dbReference>
<dbReference type="Pfam" id="PF02637">
    <property type="entry name" value="GatB_Yqey"/>
    <property type="match status" value="1"/>
</dbReference>
<evidence type="ECO:0000259" key="11">
    <source>
        <dbReference type="SMART" id="SM00845"/>
    </source>
</evidence>
<dbReference type="HAMAP" id="MF_00121">
    <property type="entry name" value="GatB"/>
    <property type="match status" value="1"/>
</dbReference>
<dbReference type="SMART" id="SM00845">
    <property type="entry name" value="GatB_Yqey"/>
    <property type="match status" value="1"/>
</dbReference>
<dbReference type="InterPro" id="IPR018027">
    <property type="entry name" value="Asn/Gln_amidotransferase"/>
</dbReference>
<comment type="catalytic activity">
    <reaction evidence="9 10">
        <text>L-glutamyl-tRNA(Gln) + L-glutamine + ATP + H2O = L-glutaminyl-tRNA(Gln) + L-glutamate + ADP + phosphate + H(+)</text>
        <dbReference type="Rhea" id="RHEA:17521"/>
        <dbReference type="Rhea" id="RHEA-COMP:9681"/>
        <dbReference type="Rhea" id="RHEA-COMP:9684"/>
        <dbReference type="ChEBI" id="CHEBI:15377"/>
        <dbReference type="ChEBI" id="CHEBI:15378"/>
        <dbReference type="ChEBI" id="CHEBI:29985"/>
        <dbReference type="ChEBI" id="CHEBI:30616"/>
        <dbReference type="ChEBI" id="CHEBI:43474"/>
        <dbReference type="ChEBI" id="CHEBI:58359"/>
        <dbReference type="ChEBI" id="CHEBI:78520"/>
        <dbReference type="ChEBI" id="CHEBI:78521"/>
        <dbReference type="ChEBI" id="CHEBI:456216"/>
    </reaction>
</comment>
<gene>
    <name evidence="12" type="primary">gatB_1</name>
    <name evidence="10" type="synonym">gatB</name>
    <name evidence="12" type="ORF">SPSYN_00137</name>
</gene>
<dbReference type="GO" id="GO:0005524">
    <property type="term" value="F:ATP binding"/>
    <property type="evidence" value="ECO:0007669"/>
    <property type="project" value="UniProtKB-KW"/>
</dbReference>
<dbReference type="Gene3D" id="1.10.10.410">
    <property type="match status" value="1"/>
</dbReference>
<keyword evidence="13" id="KW-1185">Reference proteome</keyword>
<evidence type="ECO:0000256" key="9">
    <source>
        <dbReference type="ARBA" id="ARBA00047913"/>
    </source>
</evidence>
<dbReference type="EMBL" id="LSRS01000001">
    <property type="protein sequence ID" value="KAF1086419.1"/>
    <property type="molecule type" value="Genomic_DNA"/>
</dbReference>
<dbReference type="OrthoDB" id="9804078at2"/>
<evidence type="ECO:0000256" key="6">
    <source>
        <dbReference type="ARBA" id="ARBA00022917"/>
    </source>
</evidence>
<evidence type="ECO:0000256" key="1">
    <source>
        <dbReference type="ARBA" id="ARBA00005306"/>
    </source>
</evidence>
<dbReference type="NCBIfam" id="NF004012">
    <property type="entry name" value="PRK05477.1-2"/>
    <property type="match status" value="1"/>
</dbReference>
<evidence type="ECO:0000256" key="4">
    <source>
        <dbReference type="ARBA" id="ARBA00022741"/>
    </source>
</evidence>
<sequence>MAQYEAVIGLEVHVELKTDTKIFCHSSTEFGADPNQHVCPVCLGLPGVLPVVNKKVVEYAIKAGLALNCRIAPFSKFDRKNYYYPDLPKNYQISQYDLPIAEHGCLEINVHGAGKRVGITRLHMEEDAGKLVHQGTISSTPFSLVDYNRTGVPLIEIVSEPDMRSADEAVAYLEKLKAIIQYTGVSDCKMQEGSLRCDANISVRPAGQAELGTKTEIKNMNSFKALHKAVNYEIARQIKLLESGGKVVQETRTWDEARGETLSMRSKEEAHDYRYFPDPDLPPLVIDRAWVEAIKAGLPELPDARRQRLVTAYGLPEYDAMVLTSSRELADYYEECVQIYNNPKLVSNWVMGELARMMNAGGQDIQEVRISPAQLARLLQLLDEGTISGRIARTVLEEMYNTGKDAGKVIEEQGLVQISDTGLIEKVVDEVIAANPKSVEDYRAGKEKAIAFLVGQVMKSTRGKANPGLVNELLKGKLNK</sequence>
<organism evidence="12 13">
    <name type="scientific">Sporotomaculum syntrophicum</name>
    <dbReference type="NCBI Taxonomy" id="182264"/>
    <lineage>
        <taxon>Bacteria</taxon>
        <taxon>Bacillati</taxon>
        <taxon>Bacillota</taxon>
        <taxon>Clostridia</taxon>
        <taxon>Eubacteriales</taxon>
        <taxon>Desulfallaceae</taxon>
        <taxon>Sporotomaculum</taxon>
    </lineage>
</organism>
<dbReference type="EC" id="6.3.5.-" evidence="10"/>
<dbReference type="InterPro" id="IPR017958">
    <property type="entry name" value="Gln-tRNA_amidoTrfase_suB_CS"/>
</dbReference>
<evidence type="ECO:0000313" key="12">
    <source>
        <dbReference type="EMBL" id="KAF1086419.1"/>
    </source>
</evidence>
<dbReference type="FunFam" id="1.10.10.410:FF:000001">
    <property type="entry name" value="Aspartyl/glutamyl-tRNA(Asn/Gln) amidotransferase subunit B"/>
    <property type="match status" value="1"/>
</dbReference>
<comment type="caution">
    <text evidence="12">The sequence shown here is derived from an EMBL/GenBank/DDBJ whole genome shotgun (WGS) entry which is preliminary data.</text>
</comment>
<proteinExistence type="inferred from homology"/>
<dbReference type="NCBIfam" id="NF004015">
    <property type="entry name" value="PRK05477.1-5"/>
    <property type="match status" value="1"/>
</dbReference>
<evidence type="ECO:0000256" key="8">
    <source>
        <dbReference type="ARBA" id="ARBA00047380"/>
    </source>
</evidence>
<dbReference type="PANTHER" id="PTHR11659">
    <property type="entry name" value="GLUTAMYL-TRNA GLN AMIDOTRANSFERASE SUBUNIT B MITOCHONDRIAL AND PROKARYOTIC PET112-RELATED"/>
    <property type="match status" value="1"/>
</dbReference>
<keyword evidence="5 10" id="KW-0067">ATP-binding</keyword>
<dbReference type="InterPro" id="IPR042114">
    <property type="entry name" value="GatB_C_1"/>
</dbReference>
<evidence type="ECO:0000256" key="7">
    <source>
        <dbReference type="ARBA" id="ARBA00024799"/>
    </source>
</evidence>
<dbReference type="InterPro" id="IPR017959">
    <property type="entry name" value="Asn/Gln-tRNA_amidoTrfase_suB/E"/>
</dbReference>
<evidence type="ECO:0000313" key="13">
    <source>
        <dbReference type="Proteomes" id="UP000798488"/>
    </source>
</evidence>
<dbReference type="SUPFAM" id="SSF55931">
    <property type="entry name" value="Glutamine synthetase/guanido kinase"/>
    <property type="match status" value="1"/>
</dbReference>
<dbReference type="InterPro" id="IPR014746">
    <property type="entry name" value="Gln_synth/guanido_kin_cat_dom"/>
</dbReference>
<keyword evidence="4 10" id="KW-0547">Nucleotide-binding</keyword>
<dbReference type="Proteomes" id="UP000798488">
    <property type="component" value="Unassembled WGS sequence"/>
</dbReference>
<comment type="similarity">
    <text evidence="1 10">Belongs to the GatB/GatE family. GatB subfamily.</text>
</comment>
<evidence type="ECO:0000256" key="10">
    <source>
        <dbReference type="HAMAP-Rule" id="MF_00121"/>
    </source>
</evidence>
<dbReference type="NCBIfam" id="NF004014">
    <property type="entry name" value="PRK05477.1-4"/>
    <property type="match status" value="1"/>
</dbReference>
<comment type="function">
    <text evidence="7 10">Allows the formation of correctly charged Asn-tRNA(Asn) or Gln-tRNA(Gln) through the transamidation of misacylated Asp-tRNA(Asn) or Glu-tRNA(Gln) in organisms which lack either or both of asparaginyl-tRNA or glutaminyl-tRNA synthetases. The reaction takes place in the presence of glutamine and ATP through an activated phospho-Asp-tRNA(Asn) or phospho-Glu-tRNA(Gln).</text>
</comment>
<dbReference type="FunFam" id="1.10.150.380:FF:000001">
    <property type="entry name" value="Aspartyl/glutamyl-tRNA(Asn/Gln) amidotransferase subunit B"/>
    <property type="match status" value="1"/>
</dbReference>
<comment type="catalytic activity">
    <reaction evidence="8 10">
        <text>L-aspartyl-tRNA(Asn) + L-glutamine + ATP + H2O = L-asparaginyl-tRNA(Asn) + L-glutamate + ADP + phosphate + 2 H(+)</text>
        <dbReference type="Rhea" id="RHEA:14513"/>
        <dbReference type="Rhea" id="RHEA-COMP:9674"/>
        <dbReference type="Rhea" id="RHEA-COMP:9677"/>
        <dbReference type="ChEBI" id="CHEBI:15377"/>
        <dbReference type="ChEBI" id="CHEBI:15378"/>
        <dbReference type="ChEBI" id="CHEBI:29985"/>
        <dbReference type="ChEBI" id="CHEBI:30616"/>
        <dbReference type="ChEBI" id="CHEBI:43474"/>
        <dbReference type="ChEBI" id="CHEBI:58359"/>
        <dbReference type="ChEBI" id="CHEBI:78515"/>
        <dbReference type="ChEBI" id="CHEBI:78516"/>
        <dbReference type="ChEBI" id="CHEBI:456216"/>
    </reaction>
</comment>
<dbReference type="Pfam" id="PF02934">
    <property type="entry name" value="GatB_N"/>
    <property type="match status" value="1"/>
</dbReference>
<comment type="subunit">
    <text evidence="2 10">Heterotrimer of A, B and C subunits.</text>
</comment>
<dbReference type="InterPro" id="IPR006075">
    <property type="entry name" value="Asn/Gln-tRNA_Trfase_suB/E_cat"/>
</dbReference>
<dbReference type="AlphaFoldDB" id="A0A9D2WS81"/>
<dbReference type="NCBIfam" id="TIGR00133">
    <property type="entry name" value="gatB"/>
    <property type="match status" value="1"/>
</dbReference>
<dbReference type="InterPro" id="IPR023168">
    <property type="entry name" value="GatB_Yqey_C_2"/>
</dbReference>
<dbReference type="PROSITE" id="PS01234">
    <property type="entry name" value="GATB"/>
    <property type="match status" value="1"/>
</dbReference>
<dbReference type="InterPro" id="IPR004413">
    <property type="entry name" value="GatB"/>
</dbReference>
<dbReference type="GO" id="GO:0070681">
    <property type="term" value="P:glutaminyl-tRNAGln biosynthesis via transamidation"/>
    <property type="evidence" value="ECO:0007669"/>
    <property type="project" value="TreeGrafter"/>
</dbReference>
<dbReference type="InterPro" id="IPR003789">
    <property type="entry name" value="Asn/Gln_tRNA_amidoTrase-B-like"/>
</dbReference>
<dbReference type="GO" id="GO:0050567">
    <property type="term" value="F:glutaminyl-tRNA synthase (glutamine-hydrolyzing) activity"/>
    <property type="evidence" value="ECO:0007669"/>
    <property type="project" value="UniProtKB-UniRule"/>
</dbReference>
<feature type="domain" description="Asn/Gln amidotransferase" evidence="11">
    <location>
        <begin position="331"/>
        <end position="478"/>
    </location>
</feature>